<dbReference type="EMBL" id="BAABIL010000152">
    <property type="protein sequence ID" value="GAA4971714.1"/>
    <property type="molecule type" value="Genomic_DNA"/>
</dbReference>
<proteinExistence type="predicted"/>
<evidence type="ECO:0000313" key="2">
    <source>
        <dbReference type="Proteomes" id="UP001501195"/>
    </source>
</evidence>
<dbReference type="SUPFAM" id="SSF52540">
    <property type="entry name" value="P-loop containing nucleoside triphosphate hydrolases"/>
    <property type="match status" value="1"/>
</dbReference>
<dbReference type="Proteomes" id="UP001501195">
    <property type="component" value="Unassembled WGS sequence"/>
</dbReference>
<dbReference type="Pfam" id="PF13481">
    <property type="entry name" value="AAA_25"/>
    <property type="match status" value="1"/>
</dbReference>
<gene>
    <name evidence="1" type="ORF">GCM10023225_11780</name>
</gene>
<name>A0ABP9HIE6_9ACTN</name>
<evidence type="ECO:0000313" key="1">
    <source>
        <dbReference type="EMBL" id="GAA4971714.1"/>
    </source>
</evidence>
<dbReference type="Gene3D" id="3.40.50.300">
    <property type="entry name" value="P-loop containing nucleotide triphosphate hydrolases"/>
    <property type="match status" value="1"/>
</dbReference>
<protein>
    <recommendedName>
        <fullName evidence="3">AAA domain-containing protein</fullName>
    </recommendedName>
</protein>
<organism evidence="1 2">
    <name type="scientific">Kineococcus glutinatus</name>
    <dbReference type="NCBI Taxonomy" id="1070872"/>
    <lineage>
        <taxon>Bacteria</taxon>
        <taxon>Bacillati</taxon>
        <taxon>Actinomycetota</taxon>
        <taxon>Actinomycetes</taxon>
        <taxon>Kineosporiales</taxon>
        <taxon>Kineosporiaceae</taxon>
        <taxon>Kineococcus</taxon>
    </lineage>
</organism>
<keyword evidence="2" id="KW-1185">Reference proteome</keyword>
<comment type="caution">
    <text evidence="1">The sequence shown here is derived from an EMBL/GenBank/DDBJ whole genome shotgun (WGS) entry which is preliminary data.</text>
</comment>
<accession>A0ABP9HIE6</accession>
<evidence type="ECO:0008006" key="3">
    <source>
        <dbReference type="Google" id="ProtNLM"/>
    </source>
</evidence>
<sequence length="360" mass="39023">MTARTVVPLQSRVPEVAEGGAVGLIGHSDSDPWTAYTLAELLTRAERLPTFVVPNLLARGMNLYSGQPKAGKSCVAVNLVHAAVTGDEFLGAHRLVREDGTGVFRRVLVLSTEIGGDLEYGERLRDLGTPLDTTALQVLNLHEPLDRDRWAVLAHQIRADAETLVVLDNLTMAGEEDLTDEKSVRTVMDGLGRMVRSGATVVVVAHESDWGGAQKSRPLGHTVISSSVRCKVSIAKPHPDDDENLTLTSKGNRQRTHVTRLRRGACEAELTVVEETEAEELAEQRTARKRARDEGTKDRNREIAEAVVRDCQGMNQSQVAAHLAEKFALKVTTAATNLSRGAQYGALLVRDGSSWSLGAS</sequence>
<reference evidence="2" key="1">
    <citation type="journal article" date="2019" name="Int. J. Syst. Evol. Microbiol.">
        <title>The Global Catalogue of Microorganisms (GCM) 10K type strain sequencing project: providing services to taxonomists for standard genome sequencing and annotation.</title>
        <authorList>
            <consortium name="The Broad Institute Genomics Platform"/>
            <consortium name="The Broad Institute Genome Sequencing Center for Infectious Disease"/>
            <person name="Wu L."/>
            <person name="Ma J."/>
        </authorList>
    </citation>
    <scope>NUCLEOTIDE SEQUENCE [LARGE SCALE GENOMIC DNA]</scope>
    <source>
        <strain evidence="2">JCM 18126</strain>
    </source>
</reference>
<dbReference type="InterPro" id="IPR027417">
    <property type="entry name" value="P-loop_NTPase"/>
</dbReference>